<keyword evidence="4" id="KW-0812">Transmembrane</keyword>
<feature type="transmembrane region" description="Helical" evidence="4">
    <location>
        <begin position="192"/>
        <end position="217"/>
    </location>
</feature>
<feature type="transmembrane region" description="Helical" evidence="4">
    <location>
        <begin position="13"/>
        <end position="33"/>
    </location>
</feature>
<dbReference type="PANTHER" id="PTHR32089">
    <property type="entry name" value="METHYL-ACCEPTING CHEMOTAXIS PROTEIN MCPB"/>
    <property type="match status" value="1"/>
</dbReference>
<evidence type="ECO:0000256" key="3">
    <source>
        <dbReference type="PROSITE-ProRule" id="PRU00284"/>
    </source>
</evidence>
<keyword evidence="8" id="KW-1185">Reference proteome</keyword>
<evidence type="ECO:0000256" key="1">
    <source>
        <dbReference type="ARBA" id="ARBA00023224"/>
    </source>
</evidence>
<name>A0ABX2JGR4_9SPHN</name>
<evidence type="ECO:0000259" key="5">
    <source>
        <dbReference type="PROSITE" id="PS50111"/>
    </source>
</evidence>
<keyword evidence="1 3" id="KW-0807">Transducer</keyword>
<dbReference type="PRINTS" id="PR00260">
    <property type="entry name" value="CHEMTRNSDUCR"/>
</dbReference>
<gene>
    <name evidence="7" type="ORF">HRV97_07165</name>
</gene>
<feature type="domain" description="Methyl-accepting transducer" evidence="5">
    <location>
        <begin position="315"/>
        <end position="551"/>
    </location>
</feature>
<dbReference type="InterPro" id="IPR003660">
    <property type="entry name" value="HAMP_dom"/>
</dbReference>
<dbReference type="SMART" id="SM00304">
    <property type="entry name" value="HAMP"/>
    <property type="match status" value="1"/>
</dbReference>
<dbReference type="CDD" id="cd06225">
    <property type="entry name" value="HAMP"/>
    <property type="match status" value="1"/>
</dbReference>
<comment type="similarity">
    <text evidence="2">Belongs to the methyl-accepting chemotaxis (MCP) protein family.</text>
</comment>
<dbReference type="Gene3D" id="1.10.287.950">
    <property type="entry name" value="Methyl-accepting chemotaxis protein"/>
    <property type="match status" value="1"/>
</dbReference>
<dbReference type="InterPro" id="IPR004090">
    <property type="entry name" value="Chemotax_Me-accpt_rcpt"/>
</dbReference>
<dbReference type="RefSeq" id="WP_174193394.1">
    <property type="nucleotide sequence ID" value="NZ_JABULH010000002.1"/>
</dbReference>
<reference evidence="7 8" key="1">
    <citation type="submission" date="2020-06" db="EMBL/GenBank/DDBJ databases">
        <title>Sphingomonas hominis sp. nov., a member of the Sphingomonas, isolated from the hair of a 22-year-old girl.</title>
        <authorList>
            <person name="Zhang D.-F."/>
            <person name="Cui X.-W."/>
        </authorList>
    </citation>
    <scope>NUCLEOTIDE SEQUENCE [LARGE SCALE GENOMIC DNA]</scope>
    <source>
        <strain evidence="7 8">HHU CXW</strain>
    </source>
</reference>
<dbReference type="PANTHER" id="PTHR32089:SF112">
    <property type="entry name" value="LYSOZYME-LIKE PROTEIN-RELATED"/>
    <property type="match status" value="1"/>
</dbReference>
<dbReference type="Pfam" id="PF00015">
    <property type="entry name" value="MCPsignal"/>
    <property type="match status" value="1"/>
</dbReference>
<evidence type="ECO:0000259" key="6">
    <source>
        <dbReference type="PROSITE" id="PS50885"/>
    </source>
</evidence>
<dbReference type="PROSITE" id="PS50885">
    <property type="entry name" value="HAMP"/>
    <property type="match status" value="1"/>
</dbReference>
<dbReference type="EMBL" id="JABULH010000002">
    <property type="protein sequence ID" value="NTS64939.1"/>
    <property type="molecule type" value="Genomic_DNA"/>
</dbReference>
<dbReference type="Proteomes" id="UP000621447">
    <property type="component" value="Unassembled WGS sequence"/>
</dbReference>
<dbReference type="PROSITE" id="PS50111">
    <property type="entry name" value="CHEMOTAXIS_TRANSDUC_2"/>
    <property type="match status" value="1"/>
</dbReference>
<dbReference type="SUPFAM" id="SSF58104">
    <property type="entry name" value="Methyl-accepting chemotaxis protein (MCP) signaling domain"/>
    <property type="match status" value="1"/>
</dbReference>
<dbReference type="SMART" id="SM00283">
    <property type="entry name" value="MA"/>
    <property type="match status" value="1"/>
</dbReference>
<dbReference type="Gene3D" id="6.10.340.10">
    <property type="match status" value="1"/>
</dbReference>
<dbReference type="InterPro" id="IPR004089">
    <property type="entry name" value="MCPsignal_dom"/>
</dbReference>
<keyword evidence="4" id="KW-1133">Transmembrane helix</keyword>
<sequence length="587" mass="62708">MIKSDHLPWHRTLTARLLAPIAIMLGLVLLLGIMGSTARHRIVAAHHEVEARQKVRVALIEIRSLSRSLQRDTLNLIIEPEPAERATISAKVASRLPEMSSALDRLGEDRTFAGRDCATFVAEQRDVSALLRRSADLAQRGERSSALARFRAQVRPAERRASALADRLIAEQERAVAVQLTLARDVERRETMLWLVVSMVLFLAAAGATLLLVRWMVARPLRDIERAMTSLANGDADGSTPHVDRQDEIGRMARAIEVFRAAARHQDGLRLAQAAQLERTLAAERRQRALDATQAERSGKLADAAQALERETAVTLADSSAAAGSLHDAAAALADLSASTRTELDQVQEATSRVTAGAADIAAATDQFMTELDRSRAATWDAARDGREAAQQVDSLLEQMRRVTEDADRVATAIDLVGAIARQTDLLALNASIEAARAGTAGRGFAVVANEVKALAVEAARATAEIGQRVDGMRATTGEAGTSLRIVGATVIRLAEQSAALAEDIGTQAEQGAIISHNVAGTAADLDLIASRVSNAVAGAEKVDLLSAQLRGDAGGIAGRTRRLSSAFERFFADLHAAEGTPRVKTV</sequence>
<evidence type="ECO:0000256" key="2">
    <source>
        <dbReference type="ARBA" id="ARBA00029447"/>
    </source>
</evidence>
<organism evidence="7 8">
    <name type="scientific">Sphingomonas hominis</name>
    <dbReference type="NCBI Taxonomy" id="2741495"/>
    <lineage>
        <taxon>Bacteria</taxon>
        <taxon>Pseudomonadati</taxon>
        <taxon>Pseudomonadota</taxon>
        <taxon>Alphaproteobacteria</taxon>
        <taxon>Sphingomonadales</taxon>
        <taxon>Sphingomonadaceae</taxon>
        <taxon>Sphingomonas</taxon>
    </lineage>
</organism>
<evidence type="ECO:0000313" key="8">
    <source>
        <dbReference type="Proteomes" id="UP000621447"/>
    </source>
</evidence>
<protein>
    <submittedName>
        <fullName evidence="7">HAMP domain-containing protein</fullName>
    </submittedName>
</protein>
<feature type="domain" description="HAMP" evidence="6">
    <location>
        <begin position="215"/>
        <end position="268"/>
    </location>
</feature>
<proteinExistence type="inferred from homology"/>
<accession>A0ABX2JGR4</accession>
<evidence type="ECO:0000313" key="7">
    <source>
        <dbReference type="EMBL" id="NTS64939.1"/>
    </source>
</evidence>
<dbReference type="Pfam" id="PF00672">
    <property type="entry name" value="HAMP"/>
    <property type="match status" value="1"/>
</dbReference>
<comment type="caution">
    <text evidence="7">The sequence shown here is derived from an EMBL/GenBank/DDBJ whole genome shotgun (WGS) entry which is preliminary data.</text>
</comment>
<keyword evidence="4" id="KW-0472">Membrane</keyword>
<evidence type="ECO:0000256" key="4">
    <source>
        <dbReference type="SAM" id="Phobius"/>
    </source>
</evidence>